<proteinExistence type="predicted"/>
<name>A0A7J6CA77_9TELE</name>
<comment type="caution">
    <text evidence="1">The sequence shown here is derived from an EMBL/GenBank/DDBJ whole genome shotgun (WGS) entry which is preliminary data.</text>
</comment>
<dbReference type="AlphaFoldDB" id="A0A7J6CA77"/>
<dbReference type="EMBL" id="JAAMOB010000015">
    <property type="protein sequence ID" value="KAF4103954.1"/>
    <property type="molecule type" value="Genomic_DNA"/>
</dbReference>
<protein>
    <submittedName>
        <fullName evidence="1">Uncharacterized protein</fullName>
    </submittedName>
</protein>
<keyword evidence="2" id="KW-1185">Reference proteome</keyword>
<accession>A0A7J6CA77</accession>
<organism evidence="1 2">
    <name type="scientific">Onychostoma macrolepis</name>
    <dbReference type="NCBI Taxonomy" id="369639"/>
    <lineage>
        <taxon>Eukaryota</taxon>
        <taxon>Metazoa</taxon>
        <taxon>Chordata</taxon>
        <taxon>Craniata</taxon>
        <taxon>Vertebrata</taxon>
        <taxon>Euteleostomi</taxon>
        <taxon>Actinopterygii</taxon>
        <taxon>Neopterygii</taxon>
        <taxon>Teleostei</taxon>
        <taxon>Ostariophysi</taxon>
        <taxon>Cypriniformes</taxon>
        <taxon>Cyprinidae</taxon>
        <taxon>Acrossocheilinae</taxon>
        <taxon>Onychostoma</taxon>
    </lineage>
</organism>
<gene>
    <name evidence="1" type="ORF">G5714_014941</name>
</gene>
<evidence type="ECO:0000313" key="2">
    <source>
        <dbReference type="Proteomes" id="UP000579812"/>
    </source>
</evidence>
<reference evidence="1 2" key="1">
    <citation type="submission" date="2020-04" db="EMBL/GenBank/DDBJ databases">
        <title>Chromosome-level genome assembly of a cyprinid fish Onychostoma macrolepis by integration of Nanopore Sequencing, Bionano and Hi-C technology.</title>
        <authorList>
            <person name="Wang D."/>
        </authorList>
    </citation>
    <scope>NUCLEOTIDE SEQUENCE [LARGE SCALE GENOMIC DNA]</scope>
    <source>
        <strain evidence="1">SWU-2019</strain>
        <tissue evidence="1">Muscle</tissue>
    </source>
</reference>
<sequence length="180" mass="20041">MQMESAEERSGSWRFHLRTTPQKRMLAAAGRRGLAGQSACLVNRRSWARIPAVPLNQCLCSVCSFLDRRPSQCLCFSNRIPIVLRPKDVVLPAQPACDLTAMDCHNPWAVGITAGSFDPLSRPPGVVVRSFAPWLSWLKCLSSKQEILGSNPSGAFGSHRIPQAWAFLRSECKGSRRFRF</sequence>
<dbReference type="Proteomes" id="UP000579812">
    <property type="component" value="Unassembled WGS sequence"/>
</dbReference>
<evidence type="ECO:0000313" key="1">
    <source>
        <dbReference type="EMBL" id="KAF4103954.1"/>
    </source>
</evidence>